<dbReference type="Proteomes" id="UP000604475">
    <property type="component" value="Unassembled WGS sequence"/>
</dbReference>
<dbReference type="Gene3D" id="3.30.70.100">
    <property type="match status" value="1"/>
</dbReference>
<dbReference type="SUPFAM" id="SSF54909">
    <property type="entry name" value="Dimeric alpha+beta barrel"/>
    <property type="match status" value="1"/>
</dbReference>
<comment type="caution">
    <text evidence="1">The sequence shown here is derived from an EMBL/GenBank/DDBJ whole genome shotgun (WGS) entry which is preliminary data.</text>
</comment>
<dbReference type="InterPro" id="IPR011008">
    <property type="entry name" value="Dimeric_a/b-barrel"/>
</dbReference>
<dbReference type="AlphaFoldDB" id="A0A937RWW4"/>
<protein>
    <submittedName>
        <fullName evidence="1">EthD domain-containing protein</fullName>
    </submittedName>
</protein>
<dbReference type="EMBL" id="JAEACQ010000379">
    <property type="protein sequence ID" value="MBL7633311.1"/>
    <property type="molecule type" value="Genomic_DNA"/>
</dbReference>
<organism evidence="1 2">
    <name type="scientific">Frankia nepalensis</name>
    <dbReference type="NCBI Taxonomy" id="1836974"/>
    <lineage>
        <taxon>Bacteria</taxon>
        <taxon>Bacillati</taxon>
        <taxon>Actinomycetota</taxon>
        <taxon>Actinomycetes</taxon>
        <taxon>Frankiales</taxon>
        <taxon>Frankiaceae</taxon>
        <taxon>Frankia</taxon>
    </lineage>
</organism>
<reference evidence="1" key="1">
    <citation type="submission" date="2020-12" db="EMBL/GenBank/DDBJ databases">
        <title>Genomic characterization of non-nitrogen-fixing Frankia strains.</title>
        <authorList>
            <person name="Carlos-Shanley C."/>
            <person name="Guerra T."/>
            <person name="Hahn D."/>
        </authorList>
    </citation>
    <scope>NUCLEOTIDE SEQUENCE</scope>
    <source>
        <strain evidence="1">CN6</strain>
    </source>
</reference>
<accession>A0A937RWW4</accession>
<evidence type="ECO:0000313" key="2">
    <source>
        <dbReference type="Proteomes" id="UP000604475"/>
    </source>
</evidence>
<sequence>MIKNIYLVEHTAESARQVTARRAAATAALSAPPDVRPVRVAVCAALPDVLPVPRFEAVVLEWFVDDAHQARFASWLASPEGAAAGEGLRATAMATAEAGQLVVAREHPMRGADWLERRWREGGTAVKHMAIARRAAGLSRDEFSELWRNRAGKVGATPIPAEARGNAYVQNHPLPTDGHDWPFDAVNEVYFDDLEGLRARIAWFAENFDGVGEDDLVAESWFVAVREEIL</sequence>
<proteinExistence type="predicted"/>
<keyword evidence="2" id="KW-1185">Reference proteome</keyword>
<name>A0A937RWW4_9ACTN</name>
<evidence type="ECO:0000313" key="1">
    <source>
        <dbReference type="EMBL" id="MBL7633311.1"/>
    </source>
</evidence>
<gene>
    <name evidence="1" type="ORF">I7412_40405</name>
</gene>